<accession>C4ZP47</accession>
<organism evidence="1 2">
    <name type="scientific">Thauera aminoaromatica</name>
    <dbReference type="NCBI Taxonomy" id="164330"/>
    <lineage>
        <taxon>Bacteria</taxon>
        <taxon>Pseudomonadati</taxon>
        <taxon>Pseudomonadota</taxon>
        <taxon>Betaproteobacteria</taxon>
        <taxon>Rhodocyclales</taxon>
        <taxon>Zoogloeaceae</taxon>
        <taxon>Thauera</taxon>
    </lineage>
</organism>
<dbReference type="RefSeq" id="WP_004299838.1">
    <property type="nucleotide sequence ID" value="NC_011662.2"/>
</dbReference>
<keyword evidence="2" id="KW-1185">Reference proteome</keyword>
<dbReference type="KEGG" id="tmz:Tmz1t_1485"/>
<protein>
    <submittedName>
        <fullName evidence="1">Uncharacterized protein</fullName>
    </submittedName>
</protein>
<dbReference type="AlphaFoldDB" id="C4ZP47"/>
<name>C4ZP47_THASP</name>
<evidence type="ECO:0000313" key="2">
    <source>
        <dbReference type="Proteomes" id="UP000002186"/>
    </source>
</evidence>
<dbReference type="OrthoDB" id="1114329at2"/>
<evidence type="ECO:0000313" key="1">
    <source>
        <dbReference type="EMBL" id="ACK54243.1"/>
    </source>
</evidence>
<gene>
    <name evidence="1" type="ordered locus">Tmz1t_1485</name>
</gene>
<dbReference type="Proteomes" id="UP000002186">
    <property type="component" value="Chromosome"/>
</dbReference>
<sequence length="181" mass="19467">MAGFDIRNDTIWPLEISLGMLSPLYWGLTEPAQTFSRSTGAVWFTIQATVALDHKEHITTAGAVFDVFKNILFPQVMLGNWLINGEMLAGSHGITEDVAQALGAKRPITIKGRPLDEMSTEDAIAGLQGIFTHDRSRVSKAGCYAGWSGHKQYVVSGGPTLQVRAGGVELVSGTPLSIVKL</sequence>
<reference evidence="2" key="1">
    <citation type="submission" date="2009-05" db="EMBL/GenBank/DDBJ databases">
        <title>Complete sequence of chromosome of Thauera sp. MZ1T.</title>
        <authorList>
            <consortium name="US DOE Joint Genome Institute"/>
            <person name="Lucas S."/>
            <person name="Copeland A."/>
            <person name="Lapidus A."/>
            <person name="Glavina del Rio T."/>
            <person name="Dalin E."/>
            <person name="Tice H."/>
            <person name="Bruce D."/>
            <person name="Goodwin L."/>
            <person name="Pitluck S."/>
            <person name="Sims D."/>
            <person name="Brettin T."/>
            <person name="Detter J.C."/>
            <person name="Han C."/>
            <person name="Larimer F."/>
            <person name="Land M."/>
            <person name="Hauser L."/>
            <person name="Kyrpides N."/>
            <person name="Mikhailova N."/>
            <person name="Sayler G.S."/>
        </authorList>
    </citation>
    <scope>NUCLEOTIDE SEQUENCE [LARGE SCALE GENOMIC DNA]</scope>
    <source>
        <strain evidence="2">MZ1T</strain>
    </source>
</reference>
<dbReference type="EMBL" id="CP001281">
    <property type="protein sequence ID" value="ACK54243.1"/>
    <property type="molecule type" value="Genomic_DNA"/>
</dbReference>
<reference evidence="1 2" key="2">
    <citation type="journal article" date="2012" name="Stand. Genomic Sci.">
        <title>Complete genome sequence of Thauera aminoaromatica strain MZ1T.</title>
        <authorList>
            <person name="Jiang K."/>
            <person name="Sanseverino J."/>
            <person name="Chauhan A."/>
            <person name="Lucas S."/>
            <person name="Copeland A."/>
            <person name="Lapidus A."/>
            <person name="Del Rio T.G."/>
            <person name="Dalin E."/>
            <person name="Tice H."/>
            <person name="Bruce D."/>
            <person name="Goodwin L."/>
            <person name="Pitluck S."/>
            <person name="Sims D."/>
            <person name="Brettin T."/>
            <person name="Detter J.C."/>
            <person name="Han C."/>
            <person name="Chang Y.J."/>
            <person name="Larimer F."/>
            <person name="Land M."/>
            <person name="Hauser L."/>
            <person name="Kyrpides N.C."/>
            <person name="Mikhailova N."/>
            <person name="Moser S."/>
            <person name="Jegier P."/>
            <person name="Close D."/>
            <person name="Debruyn J.M."/>
            <person name="Wang Y."/>
            <person name="Layton A.C."/>
            <person name="Allen M.S."/>
            <person name="Sayler G.S."/>
        </authorList>
    </citation>
    <scope>NUCLEOTIDE SEQUENCE [LARGE SCALE GENOMIC DNA]</scope>
    <source>
        <strain evidence="1 2">MZ1T</strain>
    </source>
</reference>
<proteinExistence type="predicted"/>
<dbReference type="HOGENOM" id="CLU_1488346_0_0_4"/>